<dbReference type="Gene3D" id="1.10.3230.30">
    <property type="entry name" value="Phage gp6-like head-tail connector protein"/>
    <property type="match status" value="1"/>
</dbReference>
<dbReference type="Proteomes" id="UP000259610">
    <property type="component" value="Unassembled WGS sequence"/>
</dbReference>
<dbReference type="NCBIfam" id="TIGR02215">
    <property type="entry name" value="phage_chp_gp8"/>
    <property type="match status" value="1"/>
</dbReference>
<name>A0A3B9GTS9_9PROT</name>
<evidence type="ECO:0000313" key="1">
    <source>
        <dbReference type="EMBL" id="HAE25686.1"/>
    </source>
</evidence>
<dbReference type="AlphaFoldDB" id="A0A3B9GTS9"/>
<dbReference type="InterPro" id="IPR006450">
    <property type="entry name" value="Phage_HK97_gp6-like"/>
</dbReference>
<sequence>MRPVLVTAPTKPVLTMEEVKDNLRIAHDDDHTLLSGLVAAVTSYLDGPFGILRNCLLDQVWEVSAKAWRDIRLGLGNVQSIDLVKYWPEDGGAQVTLDPSAYRIDDASHGSILVLTGDVPAVAARRDAVTAHFKAGYGDKPENVPMAVRQAMHLLVGHYYKHSEAVITGTRPTELPMGVQALIAPYRFLRV</sequence>
<comment type="caution">
    <text evidence="1">The sequence shown here is derived from an EMBL/GenBank/DDBJ whole genome shotgun (WGS) entry which is preliminary data.</text>
</comment>
<dbReference type="InterPro" id="IPR011738">
    <property type="entry name" value="Phage_CHP"/>
</dbReference>
<reference evidence="1 2" key="1">
    <citation type="journal article" date="2018" name="Nat. Biotechnol.">
        <title>A standardized bacterial taxonomy based on genome phylogeny substantially revises the tree of life.</title>
        <authorList>
            <person name="Parks D.H."/>
            <person name="Chuvochina M."/>
            <person name="Waite D.W."/>
            <person name="Rinke C."/>
            <person name="Skarshewski A."/>
            <person name="Chaumeil P.A."/>
            <person name="Hugenholtz P."/>
        </authorList>
    </citation>
    <scope>NUCLEOTIDE SEQUENCE [LARGE SCALE GENOMIC DNA]</scope>
    <source>
        <strain evidence="1">UBA8733</strain>
    </source>
</reference>
<accession>A0A3B9GTS9</accession>
<dbReference type="NCBIfam" id="TIGR01560">
    <property type="entry name" value="put_DNA_pack"/>
    <property type="match status" value="1"/>
</dbReference>
<dbReference type="RefSeq" id="WP_272986373.1">
    <property type="nucleotide sequence ID" value="NZ_CALCOC010000251.1"/>
</dbReference>
<gene>
    <name evidence="1" type="ORF">DCG58_00875</name>
</gene>
<evidence type="ECO:0000313" key="2">
    <source>
        <dbReference type="Proteomes" id="UP000259610"/>
    </source>
</evidence>
<dbReference type="EMBL" id="DMAN01000018">
    <property type="protein sequence ID" value="HAE25686.1"/>
    <property type="molecule type" value="Genomic_DNA"/>
</dbReference>
<protein>
    <recommendedName>
        <fullName evidence="3">Phage gp6-like head-tail connector protein</fullName>
    </recommendedName>
</protein>
<proteinExistence type="predicted"/>
<evidence type="ECO:0008006" key="3">
    <source>
        <dbReference type="Google" id="ProtNLM"/>
    </source>
</evidence>
<dbReference type="CDD" id="cd08054">
    <property type="entry name" value="gp6"/>
    <property type="match status" value="1"/>
</dbReference>
<organism evidence="1 2">
    <name type="scientific">Hyphomonas adhaerens</name>
    <dbReference type="NCBI Taxonomy" id="81029"/>
    <lineage>
        <taxon>Bacteria</taxon>
        <taxon>Pseudomonadati</taxon>
        <taxon>Pseudomonadota</taxon>
        <taxon>Alphaproteobacteria</taxon>
        <taxon>Hyphomonadales</taxon>
        <taxon>Hyphomonadaceae</taxon>
        <taxon>Hyphomonas</taxon>
    </lineage>
</organism>